<dbReference type="Pfam" id="PF16344">
    <property type="entry name" value="FecR_C"/>
    <property type="match status" value="1"/>
</dbReference>
<evidence type="ECO:0000256" key="1">
    <source>
        <dbReference type="SAM" id="Phobius"/>
    </source>
</evidence>
<keyword evidence="1" id="KW-1133">Transmembrane helix</keyword>
<dbReference type="PANTHER" id="PTHR30273:SF2">
    <property type="entry name" value="PROTEIN FECR"/>
    <property type="match status" value="1"/>
</dbReference>
<dbReference type="OrthoDB" id="1099963at2"/>
<comment type="caution">
    <text evidence="4">The sequence shown here is derived from an EMBL/GenBank/DDBJ whole genome shotgun (WGS) entry which is preliminary data.</text>
</comment>
<dbReference type="Gene3D" id="3.55.50.30">
    <property type="match status" value="1"/>
</dbReference>
<dbReference type="Proteomes" id="UP000297540">
    <property type="component" value="Unassembled WGS sequence"/>
</dbReference>
<reference evidence="4 5" key="1">
    <citation type="journal article" date="2017" name="Int. J. Syst. Evol. Microbiol.">
        <title>Mucilaginibacterpsychrotolerans sp. nov., isolated from peatlands.</title>
        <authorList>
            <person name="Deng Y."/>
            <person name="Shen L."/>
            <person name="Xu B."/>
            <person name="Liu Y."/>
            <person name="Gu Z."/>
            <person name="Liu H."/>
            <person name="Zhou Y."/>
        </authorList>
    </citation>
    <scope>NUCLEOTIDE SEQUENCE [LARGE SCALE GENOMIC DNA]</scope>
    <source>
        <strain evidence="4 5">NH7-4</strain>
    </source>
</reference>
<dbReference type="Pfam" id="PF04773">
    <property type="entry name" value="FecR"/>
    <property type="match status" value="1"/>
</dbReference>
<dbReference type="EMBL" id="SOZE01000009">
    <property type="protein sequence ID" value="TFF37759.1"/>
    <property type="molecule type" value="Genomic_DNA"/>
</dbReference>
<feature type="domain" description="FecR protein" evidence="2">
    <location>
        <begin position="166"/>
        <end position="261"/>
    </location>
</feature>
<dbReference type="RefSeq" id="WP_133230570.1">
    <property type="nucleotide sequence ID" value="NZ_SOZE01000009.1"/>
</dbReference>
<evidence type="ECO:0000259" key="2">
    <source>
        <dbReference type="Pfam" id="PF04773"/>
    </source>
</evidence>
<dbReference type="InterPro" id="IPR006860">
    <property type="entry name" value="FecR"/>
</dbReference>
<dbReference type="GO" id="GO:0016989">
    <property type="term" value="F:sigma factor antagonist activity"/>
    <property type="evidence" value="ECO:0007669"/>
    <property type="project" value="TreeGrafter"/>
</dbReference>
<evidence type="ECO:0000259" key="3">
    <source>
        <dbReference type="Pfam" id="PF16344"/>
    </source>
</evidence>
<name>A0A4Y8SFE4_9SPHI</name>
<dbReference type="InterPro" id="IPR032508">
    <property type="entry name" value="FecR_C"/>
</dbReference>
<dbReference type="PANTHER" id="PTHR30273">
    <property type="entry name" value="PERIPLASMIC SIGNAL SENSOR AND SIGMA FACTOR ACTIVATOR FECR-RELATED"/>
    <property type="match status" value="1"/>
</dbReference>
<feature type="transmembrane region" description="Helical" evidence="1">
    <location>
        <begin position="69"/>
        <end position="91"/>
    </location>
</feature>
<sequence>MTDKEIKELFDRCRSGNASEEDIALLESWYVIRDADEKFYFNESESVHDVNLVWNNIQNNIQNPPVRRLWPRIAAAASILLMITSGAYFMIRKPLSSQITGAVVTDFRPGGNKAVLILDNGQQIQLNNAPNGRLATQGAASVSKDSDGLLAYNAAKTANTIPGLNTLITPRGGQYHVILSDGTQVWLNSASSIKYPTTFEEADRTVDVTGEAYFEVAHNAEKPFKVRSRGQLVTVLGTHFDVNTYADEPATRTTLLEGRVRIEAGLKSITIKPGQQAVYADDKLIVNQADIDDAIAWKNGMFRFNEESLESIMRKISRWYNVNVYYENDEVRGTVYTGIITHFDNVSKVLRMLELTKKVKFKITGDKIIVTKP</sequence>
<evidence type="ECO:0000313" key="5">
    <source>
        <dbReference type="Proteomes" id="UP000297540"/>
    </source>
</evidence>
<dbReference type="AlphaFoldDB" id="A0A4Y8SFE4"/>
<dbReference type="InterPro" id="IPR012373">
    <property type="entry name" value="Ferrdict_sens_TM"/>
</dbReference>
<evidence type="ECO:0000313" key="4">
    <source>
        <dbReference type="EMBL" id="TFF37759.1"/>
    </source>
</evidence>
<dbReference type="PIRSF" id="PIRSF018266">
    <property type="entry name" value="FecR"/>
    <property type="match status" value="1"/>
</dbReference>
<dbReference type="Gene3D" id="2.60.120.1440">
    <property type="match status" value="1"/>
</dbReference>
<feature type="domain" description="Protein FecR C-terminal" evidence="3">
    <location>
        <begin position="302"/>
        <end position="370"/>
    </location>
</feature>
<proteinExistence type="predicted"/>
<accession>A0A4Y8SFE4</accession>
<protein>
    <submittedName>
        <fullName evidence="4">FecR family protein</fullName>
    </submittedName>
</protein>
<keyword evidence="1" id="KW-0812">Transmembrane</keyword>
<keyword evidence="1" id="KW-0472">Membrane</keyword>
<keyword evidence="5" id="KW-1185">Reference proteome</keyword>
<gene>
    <name evidence="4" type="ORF">E2R66_11370</name>
</gene>
<organism evidence="4 5">
    <name type="scientific">Mucilaginibacter psychrotolerans</name>
    <dbReference type="NCBI Taxonomy" id="1524096"/>
    <lineage>
        <taxon>Bacteria</taxon>
        <taxon>Pseudomonadati</taxon>
        <taxon>Bacteroidota</taxon>
        <taxon>Sphingobacteriia</taxon>
        <taxon>Sphingobacteriales</taxon>
        <taxon>Sphingobacteriaceae</taxon>
        <taxon>Mucilaginibacter</taxon>
    </lineage>
</organism>